<gene>
    <name evidence="1" type="ORF">A2617_03590</name>
</gene>
<evidence type="ECO:0000313" key="1">
    <source>
        <dbReference type="EMBL" id="OGE71232.1"/>
    </source>
</evidence>
<dbReference type="Proteomes" id="UP000177135">
    <property type="component" value="Unassembled WGS sequence"/>
</dbReference>
<proteinExistence type="predicted"/>
<dbReference type="AlphaFoldDB" id="A0A1F5N0X4"/>
<sequence length="232" mass="26094">MAEAPTFTTAEQTLARATDHYKKHLYSPEYLSEFMQASWNFDGIQRMNLYPSDVVVPQAPYTESQIWQFMKLDDPSNRSASVDLGFFLPEILSSTDGLILMGVGFPKTNTWALRPNHNIKNFSNPYGWMRVDAGMDAPFRRTNEGELKERIKSLGRMEQSLNIYASSGEAIKRIFDYYPDERLTWWSRLLLCSGAGRVLDACFGSDGGLFVRSGLRSGCRGDALGGRSFLGA</sequence>
<dbReference type="EMBL" id="MFEC01000015">
    <property type="protein sequence ID" value="OGE71232.1"/>
    <property type="molecule type" value="Genomic_DNA"/>
</dbReference>
<protein>
    <submittedName>
        <fullName evidence="1">Uncharacterized protein</fullName>
    </submittedName>
</protein>
<organism evidence="1 2">
    <name type="scientific">Candidatus Daviesbacteria bacterium RIFOXYD1_FULL_41_10</name>
    <dbReference type="NCBI Taxonomy" id="1797801"/>
    <lineage>
        <taxon>Bacteria</taxon>
        <taxon>Candidatus Daviesiibacteriota</taxon>
    </lineage>
</organism>
<name>A0A1F5N0X4_9BACT</name>
<accession>A0A1F5N0X4</accession>
<evidence type="ECO:0000313" key="2">
    <source>
        <dbReference type="Proteomes" id="UP000177135"/>
    </source>
</evidence>
<reference evidence="1 2" key="1">
    <citation type="journal article" date="2016" name="Nat. Commun.">
        <title>Thousands of microbial genomes shed light on interconnected biogeochemical processes in an aquifer system.</title>
        <authorList>
            <person name="Anantharaman K."/>
            <person name="Brown C.T."/>
            <person name="Hug L.A."/>
            <person name="Sharon I."/>
            <person name="Castelle C.J."/>
            <person name="Probst A.J."/>
            <person name="Thomas B.C."/>
            <person name="Singh A."/>
            <person name="Wilkins M.J."/>
            <person name="Karaoz U."/>
            <person name="Brodie E.L."/>
            <person name="Williams K.H."/>
            <person name="Hubbard S.S."/>
            <person name="Banfield J.F."/>
        </authorList>
    </citation>
    <scope>NUCLEOTIDE SEQUENCE [LARGE SCALE GENOMIC DNA]</scope>
</reference>
<comment type="caution">
    <text evidence="1">The sequence shown here is derived from an EMBL/GenBank/DDBJ whole genome shotgun (WGS) entry which is preliminary data.</text>
</comment>